<dbReference type="GO" id="GO:0016042">
    <property type="term" value="P:lipid catabolic process"/>
    <property type="evidence" value="ECO:0007669"/>
    <property type="project" value="UniProtKB-KW"/>
</dbReference>
<dbReference type="PROSITE" id="PS50004">
    <property type="entry name" value="C2"/>
    <property type="match status" value="1"/>
</dbReference>
<evidence type="ECO:0000256" key="9">
    <source>
        <dbReference type="RuleBase" id="RU361133"/>
    </source>
</evidence>
<dbReference type="GO" id="GO:0048015">
    <property type="term" value="P:phosphatidylinositol-mediated signaling"/>
    <property type="evidence" value="ECO:0007669"/>
    <property type="project" value="TreeGrafter"/>
</dbReference>
<organism evidence="12 13">
    <name type="scientific">Rhynchospora tenuis</name>
    <dbReference type="NCBI Taxonomy" id="198213"/>
    <lineage>
        <taxon>Eukaryota</taxon>
        <taxon>Viridiplantae</taxon>
        <taxon>Streptophyta</taxon>
        <taxon>Embryophyta</taxon>
        <taxon>Tracheophyta</taxon>
        <taxon>Spermatophyta</taxon>
        <taxon>Magnoliopsida</taxon>
        <taxon>Liliopsida</taxon>
        <taxon>Poales</taxon>
        <taxon>Cyperaceae</taxon>
        <taxon>Cyperoideae</taxon>
        <taxon>Rhynchosporeae</taxon>
        <taxon>Rhynchospora</taxon>
    </lineage>
</organism>
<evidence type="ECO:0000256" key="1">
    <source>
        <dbReference type="ARBA" id="ARBA00001195"/>
    </source>
</evidence>
<keyword evidence="5 9" id="KW-0378">Hydrolase</keyword>
<dbReference type="Gene3D" id="3.20.20.190">
    <property type="entry name" value="Phosphatidylinositol (PI) phosphodiesterase"/>
    <property type="match status" value="1"/>
</dbReference>
<keyword evidence="9" id="KW-0443">Lipid metabolism</keyword>
<keyword evidence="6 9" id="KW-0442">Lipid degradation</keyword>
<evidence type="ECO:0000259" key="10">
    <source>
        <dbReference type="PROSITE" id="PS50004"/>
    </source>
</evidence>
<sequence length="604" mass="69652">MQSNSFLRLHHKPWCKIRTIKMYNYRICYCFRLRYRPASNEPSDGLKKVFKKYSGEVGAMGLEQLQHFMSEVQGEADAVAAAQTVLERSKEFRLLKRKGVSLDAFFHYLSSNENSPLLPVVHQDMTAPLSHYFIFTGHNSYLTGNQLTSDCSDQPIRTALLRGVRGIELDVWPNSNHDDINVLHGRTLTTPVKLIDCLRTIREYAFASSPYPLIITLEDHLNTTLRAKLASMMNQIFGDLLYVPNTEHIETFPSPEDLKMKILVSTKPPTEYLEEPKMPRDKDTEAQGGAEDEAWGEEIVHQKPEIGDISKVFEHKQSEEFQDEEDHDEIIERPHEAADYRHLISIPARKKIGGLTETLKTDSNQVGRLSLSEQVFEKATIHHGNEIIRFTKNNLLRIYPRGTRFASSNCNPMHGWMYGAQMVAFNMQGYARSLWVMQGMFRANGGCGYVKKPDFLLDTEEVHIFDPKAELPVKKILKVKVFMGDGWRFDYSKTHFDRYSPPDFYTRVGIAGVPADSRMERTNAIEDNWTPMWDKEFEFKLRVPELAVLRIEVHEYDMSEKDDFAGQICLPVWELRRGIRAVRLCDRKGDLLPSVRLLMQFNFA</sequence>
<dbReference type="EC" id="3.1.4.11" evidence="3 9"/>
<evidence type="ECO:0000256" key="3">
    <source>
        <dbReference type="ARBA" id="ARBA00012368"/>
    </source>
</evidence>
<comment type="subcellular location">
    <subcellularLocation>
        <location evidence="2">Cell membrane</location>
        <topology evidence="2">Peripheral membrane protein</topology>
    </subcellularLocation>
</comment>
<dbReference type="PROSITE" id="PS50007">
    <property type="entry name" value="PIPLC_X_DOMAIN"/>
    <property type="match status" value="1"/>
</dbReference>
<evidence type="ECO:0000256" key="2">
    <source>
        <dbReference type="ARBA" id="ARBA00004202"/>
    </source>
</evidence>
<dbReference type="Proteomes" id="UP001210211">
    <property type="component" value="Unassembled WGS sequence"/>
</dbReference>
<dbReference type="GO" id="GO:0005886">
    <property type="term" value="C:plasma membrane"/>
    <property type="evidence" value="ECO:0007669"/>
    <property type="project" value="UniProtKB-SubCell"/>
</dbReference>
<dbReference type="Gene3D" id="1.10.238.10">
    <property type="entry name" value="EF-hand"/>
    <property type="match status" value="1"/>
</dbReference>
<dbReference type="InterPro" id="IPR056584">
    <property type="entry name" value="EF-hand_15"/>
</dbReference>
<dbReference type="EMBL" id="JAMRDG010000002">
    <property type="protein sequence ID" value="KAJ3687631.1"/>
    <property type="molecule type" value="Genomic_DNA"/>
</dbReference>
<keyword evidence="4" id="KW-1003">Cell membrane</keyword>
<dbReference type="SUPFAM" id="SSF47473">
    <property type="entry name" value="EF-hand"/>
    <property type="match status" value="1"/>
</dbReference>
<evidence type="ECO:0000256" key="6">
    <source>
        <dbReference type="ARBA" id="ARBA00022963"/>
    </source>
</evidence>
<dbReference type="SMART" id="SM00239">
    <property type="entry name" value="C2"/>
    <property type="match status" value="1"/>
</dbReference>
<evidence type="ECO:0000256" key="4">
    <source>
        <dbReference type="ARBA" id="ARBA00022475"/>
    </source>
</evidence>
<dbReference type="PANTHER" id="PTHR10336">
    <property type="entry name" value="PHOSPHOINOSITIDE-SPECIFIC PHOSPHOLIPASE C FAMILY PROTEIN"/>
    <property type="match status" value="1"/>
</dbReference>
<dbReference type="AlphaFoldDB" id="A0AAD6EKC9"/>
<dbReference type="InterPro" id="IPR000008">
    <property type="entry name" value="C2_dom"/>
</dbReference>
<dbReference type="GO" id="GO:0006950">
    <property type="term" value="P:response to stress"/>
    <property type="evidence" value="ECO:0007669"/>
    <property type="project" value="UniProtKB-ARBA"/>
</dbReference>
<dbReference type="Pfam" id="PF00168">
    <property type="entry name" value="C2"/>
    <property type="match status" value="1"/>
</dbReference>
<dbReference type="InterPro" id="IPR001711">
    <property type="entry name" value="PLipase_C_Pinositol-sp_Y"/>
</dbReference>
<evidence type="ECO:0000256" key="7">
    <source>
        <dbReference type="ARBA" id="ARBA00023136"/>
    </source>
</evidence>
<dbReference type="SUPFAM" id="SSF51695">
    <property type="entry name" value="PLC-like phosphodiesterases"/>
    <property type="match status" value="1"/>
</dbReference>
<gene>
    <name evidence="12" type="ORF">LUZ61_016795</name>
</gene>
<evidence type="ECO:0000259" key="11">
    <source>
        <dbReference type="PROSITE" id="PS50008"/>
    </source>
</evidence>
<dbReference type="InterPro" id="IPR000909">
    <property type="entry name" value="PLipase_C_PInositol-sp_X_dom"/>
</dbReference>
<evidence type="ECO:0000256" key="8">
    <source>
        <dbReference type="ARBA" id="ARBA00023224"/>
    </source>
</evidence>
<dbReference type="SMART" id="SM00148">
    <property type="entry name" value="PLCXc"/>
    <property type="match status" value="1"/>
</dbReference>
<dbReference type="InterPro" id="IPR017946">
    <property type="entry name" value="PLC-like_Pdiesterase_TIM-brl"/>
</dbReference>
<feature type="domain" description="C2" evidence="10">
    <location>
        <begin position="458"/>
        <end position="586"/>
    </location>
</feature>
<protein>
    <recommendedName>
        <fullName evidence="3 9">Phosphoinositide phospholipase C</fullName>
        <ecNumber evidence="3 9">3.1.4.11</ecNumber>
    </recommendedName>
</protein>
<keyword evidence="8" id="KW-0807">Transducer</keyword>
<dbReference type="GO" id="GO:0004435">
    <property type="term" value="F:phosphatidylinositol-4,5-bisphosphate phospholipase C activity"/>
    <property type="evidence" value="ECO:0007669"/>
    <property type="project" value="UniProtKB-EC"/>
</dbReference>
<dbReference type="FunFam" id="2.60.40.150:FF:000060">
    <property type="entry name" value="Phosphoinositide phospholipase C"/>
    <property type="match status" value="1"/>
</dbReference>
<dbReference type="Pfam" id="PF00388">
    <property type="entry name" value="PI-PLC-X"/>
    <property type="match status" value="1"/>
</dbReference>
<evidence type="ECO:0000313" key="12">
    <source>
        <dbReference type="EMBL" id="KAJ3687631.1"/>
    </source>
</evidence>
<dbReference type="PANTHER" id="PTHR10336:SF154">
    <property type="entry name" value="PHOSPHOINOSITIDE PHOSPHOLIPASE C 2"/>
    <property type="match status" value="1"/>
</dbReference>
<name>A0AAD6EKC9_9POAL</name>
<keyword evidence="7" id="KW-0472">Membrane</keyword>
<dbReference type="PROSITE" id="PS50008">
    <property type="entry name" value="PIPLC_Y_DOMAIN"/>
    <property type="match status" value="1"/>
</dbReference>
<dbReference type="Pfam" id="PF00387">
    <property type="entry name" value="PI-PLC-Y"/>
    <property type="match status" value="1"/>
</dbReference>
<dbReference type="CDD" id="cd00275">
    <property type="entry name" value="C2_PLC_like"/>
    <property type="match status" value="1"/>
</dbReference>
<dbReference type="InterPro" id="IPR001192">
    <property type="entry name" value="PI-PLC_fam"/>
</dbReference>
<comment type="catalytic activity">
    <reaction evidence="1 9">
        <text>a 1,2-diacyl-sn-glycero-3-phospho-(1D-myo-inositol-4,5-bisphosphate) + H2O = 1D-myo-inositol 1,4,5-trisphosphate + a 1,2-diacyl-sn-glycerol + H(+)</text>
        <dbReference type="Rhea" id="RHEA:33179"/>
        <dbReference type="ChEBI" id="CHEBI:15377"/>
        <dbReference type="ChEBI" id="CHEBI:15378"/>
        <dbReference type="ChEBI" id="CHEBI:17815"/>
        <dbReference type="ChEBI" id="CHEBI:58456"/>
        <dbReference type="ChEBI" id="CHEBI:203600"/>
        <dbReference type="EC" id="3.1.4.11"/>
    </reaction>
</comment>
<dbReference type="InterPro" id="IPR035892">
    <property type="entry name" value="C2_domain_sf"/>
</dbReference>
<dbReference type="GO" id="GO:0051209">
    <property type="term" value="P:release of sequestered calcium ion into cytosol"/>
    <property type="evidence" value="ECO:0007669"/>
    <property type="project" value="TreeGrafter"/>
</dbReference>
<reference evidence="12 13" key="1">
    <citation type="journal article" date="2022" name="Cell">
        <title>Repeat-based holocentromeres influence genome architecture and karyotype evolution.</title>
        <authorList>
            <person name="Hofstatter P.G."/>
            <person name="Thangavel G."/>
            <person name="Lux T."/>
            <person name="Neumann P."/>
            <person name="Vondrak T."/>
            <person name="Novak P."/>
            <person name="Zhang M."/>
            <person name="Costa L."/>
            <person name="Castellani M."/>
            <person name="Scott A."/>
            <person name="Toegelov H."/>
            <person name="Fuchs J."/>
            <person name="Mata-Sucre Y."/>
            <person name="Dias Y."/>
            <person name="Vanzela A.L.L."/>
            <person name="Huettel B."/>
            <person name="Almeida C.C.S."/>
            <person name="Simkova H."/>
            <person name="Souza G."/>
            <person name="Pedrosa-Harand A."/>
            <person name="Macas J."/>
            <person name="Mayer K.F.X."/>
            <person name="Houben A."/>
            <person name="Marques A."/>
        </authorList>
    </citation>
    <scope>NUCLEOTIDE SEQUENCE [LARGE SCALE GENOMIC DNA]</scope>
    <source>
        <strain evidence="12">RhyTen1mFocal</strain>
    </source>
</reference>
<evidence type="ECO:0000313" key="13">
    <source>
        <dbReference type="Proteomes" id="UP001210211"/>
    </source>
</evidence>
<accession>A0AAD6EKC9</accession>
<dbReference type="SMART" id="SM00149">
    <property type="entry name" value="PLCYc"/>
    <property type="match status" value="1"/>
</dbReference>
<evidence type="ECO:0000256" key="5">
    <source>
        <dbReference type="ARBA" id="ARBA00022801"/>
    </source>
</evidence>
<dbReference type="Pfam" id="PF23617">
    <property type="entry name" value="EF-hand_15"/>
    <property type="match status" value="1"/>
</dbReference>
<feature type="domain" description="PI-PLC Y-box" evidence="11">
    <location>
        <begin position="370"/>
        <end position="456"/>
    </location>
</feature>
<dbReference type="InterPro" id="IPR011992">
    <property type="entry name" value="EF-hand-dom_pair"/>
</dbReference>
<dbReference type="SUPFAM" id="SSF49562">
    <property type="entry name" value="C2 domain (Calcium/lipid-binding domain, CaLB)"/>
    <property type="match status" value="1"/>
</dbReference>
<dbReference type="Gene3D" id="2.60.40.150">
    <property type="entry name" value="C2 domain"/>
    <property type="match status" value="1"/>
</dbReference>
<keyword evidence="13" id="KW-1185">Reference proteome</keyword>
<dbReference type="PRINTS" id="PR00390">
    <property type="entry name" value="PHPHLIPASEC"/>
</dbReference>
<comment type="caution">
    <text evidence="12">The sequence shown here is derived from an EMBL/GenBank/DDBJ whole genome shotgun (WGS) entry which is preliminary data.</text>
</comment>
<proteinExistence type="predicted"/>